<accession>A0AA38LET0</accession>
<reference evidence="2 3" key="1">
    <citation type="journal article" date="2021" name="Nat. Plants">
        <title>The Taxus genome provides insights into paclitaxel biosynthesis.</title>
        <authorList>
            <person name="Xiong X."/>
            <person name="Gou J."/>
            <person name="Liao Q."/>
            <person name="Li Y."/>
            <person name="Zhou Q."/>
            <person name="Bi G."/>
            <person name="Li C."/>
            <person name="Du R."/>
            <person name="Wang X."/>
            <person name="Sun T."/>
            <person name="Guo L."/>
            <person name="Liang H."/>
            <person name="Lu P."/>
            <person name="Wu Y."/>
            <person name="Zhang Z."/>
            <person name="Ro D.K."/>
            <person name="Shang Y."/>
            <person name="Huang S."/>
            <person name="Yan J."/>
        </authorList>
    </citation>
    <scope>NUCLEOTIDE SEQUENCE [LARGE SCALE GENOMIC DNA]</scope>
    <source>
        <strain evidence="2">Ta-2019</strain>
    </source>
</reference>
<dbReference type="InterPro" id="IPR001623">
    <property type="entry name" value="DnaJ_domain"/>
</dbReference>
<dbReference type="EMBL" id="JAHRHJ020000003">
    <property type="protein sequence ID" value="KAH9321784.1"/>
    <property type="molecule type" value="Genomic_DNA"/>
</dbReference>
<gene>
    <name evidence="2" type="ORF">KI387_016423</name>
</gene>
<dbReference type="CDD" id="cd06257">
    <property type="entry name" value="DnaJ"/>
    <property type="match status" value="1"/>
</dbReference>
<evidence type="ECO:0008006" key="4">
    <source>
        <dbReference type="Google" id="ProtNLM"/>
    </source>
</evidence>
<dbReference type="OMA" id="NAFRMCA"/>
<feature type="region of interest" description="Disordered" evidence="1">
    <location>
        <begin position="38"/>
        <end position="66"/>
    </location>
</feature>
<keyword evidence="3" id="KW-1185">Reference proteome</keyword>
<organism evidence="2 3">
    <name type="scientific">Taxus chinensis</name>
    <name type="common">Chinese yew</name>
    <name type="synonym">Taxus wallichiana var. chinensis</name>
    <dbReference type="NCBI Taxonomy" id="29808"/>
    <lineage>
        <taxon>Eukaryota</taxon>
        <taxon>Viridiplantae</taxon>
        <taxon>Streptophyta</taxon>
        <taxon>Embryophyta</taxon>
        <taxon>Tracheophyta</taxon>
        <taxon>Spermatophyta</taxon>
        <taxon>Pinopsida</taxon>
        <taxon>Pinidae</taxon>
        <taxon>Conifers II</taxon>
        <taxon>Cupressales</taxon>
        <taxon>Taxaceae</taxon>
        <taxon>Taxus</taxon>
    </lineage>
</organism>
<dbReference type="PANTHER" id="PTHR45376:SF5">
    <property type="entry name" value="CHAPERONE DNAJ-DOMAIN SUPERFAMILY PROTEIN"/>
    <property type="match status" value="1"/>
</dbReference>
<evidence type="ECO:0000256" key="1">
    <source>
        <dbReference type="SAM" id="MobiDB-lite"/>
    </source>
</evidence>
<name>A0AA38LET0_TAXCH</name>
<dbReference type="Proteomes" id="UP000824469">
    <property type="component" value="Unassembled WGS sequence"/>
</dbReference>
<dbReference type="InterPro" id="IPR036869">
    <property type="entry name" value="J_dom_sf"/>
</dbReference>
<proteinExistence type="predicted"/>
<dbReference type="SUPFAM" id="SSF46565">
    <property type="entry name" value="Chaperone J-domain"/>
    <property type="match status" value="1"/>
</dbReference>
<evidence type="ECO:0000313" key="3">
    <source>
        <dbReference type="Proteomes" id="UP000824469"/>
    </source>
</evidence>
<dbReference type="Gene3D" id="1.10.287.110">
    <property type="entry name" value="DnaJ domain"/>
    <property type="match status" value="1"/>
</dbReference>
<comment type="caution">
    <text evidence="2">The sequence shown here is derived from an EMBL/GenBank/DDBJ whole genome shotgun (WGS) entry which is preliminary data.</text>
</comment>
<feature type="non-terminal residue" evidence="2">
    <location>
        <position position="1"/>
    </location>
</feature>
<feature type="non-terminal residue" evidence="2">
    <location>
        <position position="176"/>
    </location>
</feature>
<protein>
    <recommendedName>
        <fullName evidence="4">J domain-containing protein</fullName>
    </recommendedName>
</protein>
<dbReference type="AlphaFoldDB" id="A0AA38LET0"/>
<sequence length="176" mass="20265">DVTGSADASKGNVPGWDAWRKLNQQTWQNLNTWNFVNDQANSKGRTKEKASNSQSARTRERVKENKRKCKSKCPHFPWDDDPDERVVEVKLGGRWFYWSFSKWDKFKWQTSRNCTGRRKYPESDASDDETLSIGSASDRTILGLAPNGPLKLDDVKQAFRQCAFKWHPDKNPGPSK</sequence>
<dbReference type="PANTHER" id="PTHR45376">
    <property type="entry name" value="CHAPERONE DNAJ-DOMAIN SUPERFAMILY PROTEIN-RELATED"/>
    <property type="match status" value="1"/>
</dbReference>
<evidence type="ECO:0000313" key="2">
    <source>
        <dbReference type="EMBL" id="KAH9321784.1"/>
    </source>
</evidence>